<evidence type="ECO:0000313" key="2">
    <source>
        <dbReference type="EMBL" id="ELR22143.1"/>
    </source>
</evidence>
<dbReference type="VEuPathDB" id="AmoebaDB:ACA1_160010"/>
<keyword evidence="3" id="KW-1185">Reference proteome</keyword>
<evidence type="ECO:0000256" key="1">
    <source>
        <dbReference type="SAM" id="Phobius"/>
    </source>
</evidence>
<accession>L8HBQ2</accession>
<dbReference type="GeneID" id="14923069"/>
<reference evidence="2 3" key="1">
    <citation type="journal article" date="2013" name="Genome Biol.">
        <title>Genome of Acanthamoeba castellanii highlights extensive lateral gene transfer and early evolution of tyrosine kinase signaling.</title>
        <authorList>
            <person name="Clarke M."/>
            <person name="Lohan A.J."/>
            <person name="Liu B."/>
            <person name="Lagkouvardos I."/>
            <person name="Roy S."/>
            <person name="Zafar N."/>
            <person name="Bertelli C."/>
            <person name="Schilde C."/>
            <person name="Kianianmomeni A."/>
            <person name="Burglin T.R."/>
            <person name="Frech C."/>
            <person name="Turcotte B."/>
            <person name="Kopec K.O."/>
            <person name="Synnott J.M."/>
            <person name="Choo C."/>
            <person name="Paponov I."/>
            <person name="Finkler A."/>
            <person name="Soon Heng Tan C."/>
            <person name="Hutchins A.P."/>
            <person name="Weinmeier T."/>
            <person name="Rattei T."/>
            <person name="Chu J.S."/>
            <person name="Gimenez G."/>
            <person name="Irimia M."/>
            <person name="Rigden D.J."/>
            <person name="Fitzpatrick D.A."/>
            <person name="Lorenzo-Morales J."/>
            <person name="Bateman A."/>
            <person name="Chiu C.H."/>
            <person name="Tang P."/>
            <person name="Hegemann P."/>
            <person name="Fromm H."/>
            <person name="Raoult D."/>
            <person name="Greub G."/>
            <person name="Miranda-Saavedra D."/>
            <person name="Chen N."/>
            <person name="Nash P."/>
            <person name="Ginger M.L."/>
            <person name="Horn M."/>
            <person name="Schaap P."/>
            <person name="Caler L."/>
            <person name="Loftus B."/>
        </authorList>
    </citation>
    <scope>NUCLEOTIDE SEQUENCE [LARGE SCALE GENOMIC DNA]</scope>
    <source>
        <strain evidence="2 3">Neff</strain>
    </source>
</reference>
<gene>
    <name evidence="2" type="ORF">ACA1_160010</name>
</gene>
<protein>
    <submittedName>
        <fullName evidence="2">Uncharacterized protein</fullName>
    </submittedName>
</protein>
<proteinExistence type="predicted"/>
<sequence length="110" mass="12165">MPALRAYSYAFVGPTLGVLVEYALFGLSLDSLEDDDDDDWRHDLLDVHLGFDDDARKSVIDSLPEGKLKTELQAQESQTSDQLSSLLAKGLGLDAKAFEEFDRVMKSCPP</sequence>
<dbReference type="KEGG" id="acan:ACA1_160010"/>
<keyword evidence="1" id="KW-0812">Transmembrane</keyword>
<evidence type="ECO:0000313" key="3">
    <source>
        <dbReference type="Proteomes" id="UP000011083"/>
    </source>
</evidence>
<dbReference type="AlphaFoldDB" id="L8HBQ2"/>
<dbReference type="EMBL" id="KB007890">
    <property type="protein sequence ID" value="ELR22143.1"/>
    <property type="molecule type" value="Genomic_DNA"/>
</dbReference>
<keyword evidence="1" id="KW-0472">Membrane</keyword>
<dbReference type="Proteomes" id="UP000011083">
    <property type="component" value="Unassembled WGS sequence"/>
</dbReference>
<feature type="transmembrane region" description="Helical" evidence="1">
    <location>
        <begin position="6"/>
        <end position="25"/>
    </location>
</feature>
<keyword evidence="1" id="KW-1133">Transmembrane helix</keyword>
<dbReference type="RefSeq" id="XP_004348601.1">
    <property type="nucleotide sequence ID" value="XM_004348551.1"/>
</dbReference>
<organism evidence="2 3">
    <name type="scientific">Acanthamoeba castellanii (strain ATCC 30010 / Neff)</name>
    <dbReference type="NCBI Taxonomy" id="1257118"/>
    <lineage>
        <taxon>Eukaryota</taxon>
        <taxon>Amoebozoa</taxon>
        <taxon>Discosea</taxon>
        <taxon>Longamoebia</taxon>
        <taxon>Centramoebida</taxon>
        <taxon>Acanthamoebidae</taxon>
        <taxon>Acanthamoeba</taxon>
    </lineage>
</organism>
<name>L8HBQ2_ACACF</name>